<evidence type="ECO:0000313" key="3">
    <source>
        <dbReference type="Proteomes" id="UP001295684"/>
    </source>
</evidence>
<accession>A0AAD1U2L6</accession>
<keyword evidence="3" id="KW-1185">Reference proteome</keyword>
<reference evidence="2" key="1">
    <citation type="submission" date="2023-07" db="EMBL/GenBank/DDBJ databases">
        <authorList>
            <consortium name="AG Swart"/>
            <person name="Singh M."/>
            <person name="Singh A."/>
            <person name="Seah K."/>
            <person name="Emmerich C."/>
        </authorList>
    </citation>
    <scope>NUCLEOTIDE SEQUENCE</scope>
    <source>
        <strain evidence="2">DP1</strain>
    </source>
</reference>
<proteinExistence type="predicted"/>
<comment type="caution">
    <text evidence="2">The sequence shown here is derived from an EMBL/GenBank/DDBJ whole genome shotgun (WGS) entry which is preliminary data.</text>
</comment>
<dbReference type="AlphaFoldDB" id="A0AAD1U2L6"/>
<evidence type="ECO:0000256" key="1">
    <source>
        <dbReference type="SAM" id="MobiDB-lite"/>
    </source>
</evidence>
<feature type="region of interest" description="Disordered" evidence="1">
    <location>
        <begin position="1"/>
        <end position="32"/>
    </location>
</feature>
<dbReference type="EMBL" id="CAMPGE010002067">
    <property type="protein sequence ID" value="CAI2360873.1"/>
    <property type="molecule type" value="Genomic_DNA"/>
</dbReference>
<feature type="region of interest" description="Disordered" evidence="1">
    <location>
        <begin position="458"/>
        <end position="477"/>
    </location>
</feature>
<name>A0AAD1U2L6_EUPCR</name>
<gene>
    <name evidence="2" type="ORF">ECRASSUSDP1_LOCUS2180</name>
</gene>
<organism evidence="2 3">
    <name type="scientific">Euplotes crassus</name>
    <dbReference type="NCBI Taxonomy" id="5936"/>
    <lineage>
        <taxon>Eukaryota</taxon>
        <taxon>Sar</taxon>
        <taxon>Alveolata</taxon>
        <taxon>Ciliophora</taxon>
        <taxon>Intramacronucleata</taxon>
        <taxon>Spirotrichea</taxon>
        <taxon>Hypotrichia</taxon>
        <taxon>Euplotida</taxon>
        <taxon>Euplotidae</taxon>
        <taxon>Moneuplotes</taxon>
    </lineage>
</organism>
<feature type="compositionally biased region" description="Basic residues" evidence="1">
    <location>
        <begin position="1"/>
        <end position="13"/>
    </location>
</feature>
<feature type="region of interest" description="Disordered" evidence="1">
    <location>
        <begin position="302"/>
        <end position="321"/>
    </location>
</feature>
<dbReference type="Proteomes" id="UP001295684">
    <property type="component" value="Unassembled WGS sequence"/>
</dbReference>
<sequence>MKRKTIMKGRRKGLLAYEQPEEKKSPPLHRPRVSKLVREALSKASRDLHEEVDEFLSTKGSGFKANYHNNKHTIWEFLSDYISDRKMDDTVDSFIKSRKGEKEVLNLLSNPRISKLASGNTNVMRALVMQKLIMPRIKKKNQPASKTDFNPDFRRNTGDELQDFLKNTKDFKKFMNKAKMKQKMSLYRLFKKHKHRNKLKRKLGHQGTIKIGDFKIKTQGIEEPQNSLHKRKMTQPQENEWMKKRFERQESIANGINPNFWSSERRDARLGSINSPRYDNLNIEDIMMKDLMSLPKKLKNKVKSQDQRKKMQPPLDSNPMFNQMRDKVKEMQNTIKNGRKAFGIDKIPQNLRISLKKKSVGTKRNMYGRKKHFKSEFIDNLSSMLLESSSSSEQSETTSYRESIAQQYKRRHNIGTSYHELPDDILSNFPSMAPIREEKKAKILPKLDISNPGVIIDSESDFDSQSSKQSEASEQRKTLLSPLTKVVAGVKSKSPQPSHKTTFFIHQSGTKGFKRKRRIDTIIKKTEAKRIKRTKFKITRKLVL</sequence>
<protein>
    <submittedName>
        <fullName evidence="2">Uncharacterized protein</fullName>
    </submittedName>
</protein>
<evidence type="ECO:0000313" key="2">
    <source>
        <dbReference type="EMBL" id="CAI2360873.1"/>
    </source>
</evidence>